<feature type="region of interest" description="Disordered" evidence="2">
    <location>
        <begin position="419"/>
        <end position="442"/>
    </location>
</feature>
<keyword evidence="3" id="KW-1133">Transmembrane helix</keyword>
<comment type="caution">
    <text evidence="4">The sequence shown here is derived from an EMBL/GenBank/DDBJ whole genome shotgun (WGS) entry which is preliminary data.</text>
</comment>
<feature type="transmembrane region" description="Helical" evidence="3">
    <location>
        <begin position="138"/>
        <end position="157"/>
    </location>
</feature>
<evidence type="ECO:0008006" key="6">
    <source>
        <dbReference type="Google" id="ProtNLM"/>
    </source>
</evidence>
<evidence type="ECO:0000256" key="3">
    <source>
        <dbReference type="SAM" id="Phobius"/>
    </source>
</evidence>
<feature type="transmembrane region" description="Helical" evidence="3">
    <location>
        <begin position="73"/>
        <end position="100"/>
    </location>
</feature>
<evidence type="ECO:0000313" key="4">
    <source>
        <dbReference type="EMBL" id="MBM7811599.1"/>
    </source>
</evidence>
<dbReference type="Proteomes" id="UP001195724">
    <property type="component" value="Unassembled WGS sequence"/>
</dbReference>
<dbReference type="RefSeq" id="WP_204842468.1">
    <property type="nucleotide sequence ID" value="NZ_JAFBCL010000001.1"/>
</dbReference>
<accession>A0ABS2S5T6</accession>
<gene>
    <name evidence="4" type="ORF">JOE68_002464</name>
</gene>
<feature type="region of interest" description="Disordered" evidence="2">
    <location>
        <begin position="246"/>
        <end position="269"/>
    </location>
</feature>
<sequence length="459" mass="50202">MTTEVGGPRGSTAVDERLPVRSSLPNDAPVGLYRPVAPAYGVGRWLRGLVGVKEDILDWAPEERPRYTKLGAIVVNTGIMAALSMMVAVSTVSGGAWWIFVPVGLLWAYLIVTLDSWLIASMHGVVHGAKAWLVVPRLLISLVLGATIAEPLVLLVFHQSVSNEIAEHRKREVEGYEGRLKECNPVTGAPPAGLDCAGYLVNVGGVRPLEQELAETTGLRDTARTELDGLQGRLEELERLARDECAGRAGPGLTGQAGEGGECRRNREKADQFRADNQLDAKQDALVGLDARLTELNRELGAARDRGGEQVGRAIADKVAEKRRNLTDQGLLDQFDALHRLAGSSSVVAVASWLLRLLLIAVDCMPVLTKVMSGATAYDAKVARQLESTKRLHAKHVQLHERQDTVDLEIRAQRLEQKLRNKTGDLDDEERTTKARRKREHTAQIEALAAELENHQPRT</sequence>
<keyword evidence="5" id="KW-1185">Reference proteome</keyword>
<organism evidence="4 5">
    <name type="scientific">Saccharothrix algeriensis</name>
    <dbReference type="NCBI Taxonomy" id="173560"/>
    <lineage>
        <taxon>Bacteria</taxon>
        <taxon>Bacillati</taxon>
        <taxon>Actinomycetota</taxon>
        <taxon>Actinomycetes</taxon>
        <taxon>Pseudonocardiales</taxon>
        <taxon>Pseudonocardiaceae</taxon>
        <taxon>Saccharothrix</taxon>
    </lineage>
</organism>
<protein>
    <recommendedName>
        <fullName evidence="6">DUF4407 domain-containing protein</fullName>
    </recommendedName>
</protein>
<evidence type="ECO:0000256" key="2">
    <source>
        <dbReference type="SAM" id="MobiDB-lite"/>
    </source>
</evidence>
<dbReference type="EMBL" id="JAFBCL010000001">
    <property type="protein sequence ID" value="MBM7811599.1"/>
    <property type="molecule type" value="Genomic_DNA"/>
</dbReference>
<feature type="compositionally biased region" description="Gly residues" evidence="2">
    <location>
        <begin position="249"/>
        <end position="260"/>
    </location>
</feature>
<reference evidence="4 5" key="1">
    <citation type="submission" date="2021-01" db="EMBL/GenBank/DDBJ databases">
        <title>Sequencing the genomes of 1000 actinobacteria strains.</title>
        <authorList>
            <person name="Klenk H.-P."/>
        </authorList>
    </citation>
    <scope>NUCLEOTIDE SEQUENCE [LARGE SCALE GENOMIC DNA]</scope>
    <source>
        <strain evidence="4 5">DSM 44581</strain>
    </source>
</reference>
<keyword evidence="3" id="KW-0812">Transmembrane</keyword>
<dbReference type="Pfam" id="PF14362">
    <property type="entry name" value="DUF4407"/>
    <property type="match status" value="1"/>
</dbReference>
<feature type="transmembrane region" description="Helical" evidence="3">
    <location>
        <begin position="106"/>
        <end position="126"/>
    </location>
</feature>
<dbReference type="InterPro" id="IPR025519">
    <property type="entry name" value="DUF4407"/>
</dbReference>
<keyword evidence="3" id="KW-0472">Membrane</keyword>
<keyword evidence="1" id="KW-0175">Coiled coil</keyword>
<evidence type="ECO:0000313" key="5">
    <source>
        <dbReference type="Proteomes" id="UP001195724"/>
    </source>
</evidence>
<feature type="coiled-coil region" evidence="1">
    <location>
        <begin position="279"/>
        <end position="306"/>
    </location>
</feature>
<proteinExistence type="predicted"/>
<name>A0ABS2S5T6_9PSEU</name>
<evidence type="ECO:0000256" key="1">
    <source>
        <dbReference type="SAM" id="Coils"/>
    </source>
</evidence>